<dbReference type="GO" id="GO:0003677">
    <property type="term" value="F:DNA binding"/>
    <property type="evidence" value="ECO:0007669"/>
    <property type="project" value="InterPro"/>
</dbReference>
<dbReference type="Gene3D" id="1.10.150.320">
    <property type="entry name" value="Photosystem II 12 kDa extrinsic protein"/>
    <property type="match status" value="1"/>
</dbReference>
<dbReference type="Pfam" id="PF12836">
    <property type="entry name" value="HHH_3"/>
    <property type="match status" value="1"/>
</dbReference>
<dbReference type="OrthoDB" id="8687931at2"/>
<dbReference type="GO" id="GO:0015628">
    <property type="term" value="P:protein secretion by the type II secretion system"/>
    <property type="evidence" value="ECO:0007669"/>
    <property type="project" value="TreeGrafter"/>
</dbReference>
<dbReference type="InterPro" id="IPR010994">
    <property type="entry name" value="RuvA_2-like"/>
</dbReference>
<organism evidence="3 4">
    <name type="scientific">Pseudacidovorax intermedius</name>
    <dbReference type="NCBI Taxonomy" id="433924"/>
    <lineage>
        <taxon>Bacteria</taxon>
        <taxon>Pseudomonadati</taxon>
        <taxon>Pseudomonadota</taxon>
        <taxon>Betaproteobacteria</taxon>
        <taxon>Burkholderiales</taxon>
        <taxon>Comamonadaceae</taxon>
        <taxon>Pseudacidovorax</taxon>
    </lineage>
</organism>
<feature type="domain" description="Helix-hairpin-helix DNA-binding motif class 1" evidence="2">
    <location>
        <begin position="61"/>
        <end position="80"/>
    </location>
</feature>
<sequence>MKLKKLIAAAVFGLLAAGAFAAVDVNKGSAAELDGLPGVGPAMSQRILDARKQGEFKDWADLMARVKGIKAKSAAKLSAAGMTVGGKPFDGAAAPAKAAKDGAAPAAKK</sequence>
<dbReference type="AlphaFoldDB" id="A0A147GWD6"/>
<protein>
    <recommendedName>
        <fullName evidence="2">Helix-hairpin-helix DNA-binding motif class 1 domain-containing protein</fullName>
    </recommendedName>
</protein>
<accession>A0A147GWD6</accession>
<evidence type="ECO:0000259" key="2">
    <source>
        <dbReference type="SMART" id="SM00278"/>
    </source>
</evidence>
<gene>
    <name evidence="3" type="ORF">NS331_10685</name>
</gene>
<dbReference type="InterPro" id="IPR051675">
    <property type="entry name" value="Endo/Exo/Phosphatase_dom_1"/>
</dbReference>
<dbReference type="GO" id="GO:0006281">
    <property type="term" value="P:DNA repair"/>
    <property type="evidence" value="ECO:0007669"/>
    <property type="project" value="InterPro"/>
</dbReference>
<dbReference type="SMART" id="SM00278">
    <property type="entry name" value="HhH1"/>
    <property type="match status" value="2"/>
</dbReference>
<dbReference type="SUPFAM" id="SSF47781">
    <property type="entry name" value="RuvA domain 2-like"/>
    <property type="match status" value="1"/>
</dbReference>
<dbReference type="EMBL" id="LDSL01000064">
    <property type="protein sequence ID" value="KTT21830.1"/>
    <property type="molecule type" value="Genomic_DNA"/>
</dbReference>
<evidence type="ECO:0000256" key="1">
    <source>
        <dbReference type="SAM" id="SignalP"/>
    </source>
</evidence>
<feature type="signal peptide" evidence="1">
    <location>
        <begin position="1"/>
        <end position="21"/>
    </location>
</feature>
<comment type="caution">
    <text evidence="3">The sequence shown here is derived from an EMBL/GenBank/DDBJ whole genome shotgun (WGS) entry which is preliminary data.</text>
</comment>
<feature type="domain" description="Helix-hairpin-helix DNA-binding motif class 1" evidence="2">
    <location>
        <begin position="31"/>
        <end position="50"/>
    </location>
</feature>
<evidence type="ECO:0000313" key="3">
    <source>
        <dbReference type="EMBL" id="KTT21830.1"/>
    </source>
</evidence>
<dbReference type="PANTHER" id="PTHR21180">
    <property type="entry name" value="ENDONUCLEASE/EXONUCLEASE/PHOSPHATASE FAMILY DOMAIN-CONTAINING PROTEIN 1"/>
    <property type="match status" value="1"/>
</dbReference>
<proteinExistence type="predicted"/>
<reference evidence="3 4" key="1">
    <citation type="journal article" date="2016" name="Front. Microbiol.">
        <title>Genomic Resource of Rice Seed Associated Bacteria.</title>
        <authorList>
            <person name="Midha S."/>
            <person name="Bansal K."/>
            <person name="Sharma S."/>
            <person name="Kumar N."/>
            <person name="Patil P.P."/>
            <person name="Chaudhry V."/>
            <person name="Patil P.B."/>
        </authorList>
    </citation>
    <scope>NUCLEOTIDE SEQUENCE [LARGE SCALE GENOMIC DNA]</scope>
    <source>
        <strain evidence="3 4">NS331</strain>
    </source>
</reference>
<dbReference type="Proteomes" id="UP000072741">
    <property type="component" value="Unassembled WGS sequence"/>
</dbReference>
<feature type="chain" id="PRO_5007546821" description="Helix-hairpin-helix DNA-binding motif class 1 domain-containing protein" evidence="1">
    <location>
        <begin position="22"/>
        <end position="109"/>
    </location>
</feature>
<dbReference type="GO" id="GO:0015627">
    <property type="term" value="C:type II protein secretion system complex"/>
    <property type="evidence" value="ECO:0007669"/>
    <property type="project" value="TreeGrafter"/>
</dbReference>
<keyword evidence="1" id="KW-0732">Signal</keyword>
<dbReference type="PANTHER" id="PTHR21180:SF32">
    <property type="entry name" value="ENDONUCLEASE_EXONUCLEASE_PHOSPHATASE FAMILY DOMAIN-CONTAINING PROTEIN 1"/>
    <property type="match status" value="1"/>
</dbReference>
<dbReference type="RefSeq" id="WP_058641972.1">
    <property type="nucleotide sequence ID" value="NZ_LDSL01000064.1"/>
</dbReference>
<keyword evidence="4" id="KW-1185">Reference proteome</keyword>
<evidence type="ECO:0000313" key="4">
    <source>
        <dbReference type="Proteomes" id="UP000072741"/>
    </source>
</evidence>
<name>A0A147GWD6_9BURK</name>
<dbReference type="InterPro" id="IPR003583">
    <property type="entry name" value="Hlx-hairpin-Hlx_DNA-bd_motif"/>
</dbReference>